<comment type="caution">
    <text evidence="3">The sequence shown here is derived from an EMBL/GenBank/DDBJ whole genome shotgun (WGS) entry which is preliminary data.</text>
</comment>
<reference evidence="3" key="1">
    <citation type="journal article" date="2023" name="Genome Biol. Evol.">
        <title>Long-read-based Genome Assembly of Drosophila gunungcola Reveals Fewer Chemosensory Genes in Flower-breeding Species.</title>
        <authorList>
            <person name="Negi A."/>
            <person name="Liao B.Y."/>
            <person name="Yeh S.D."/>
        </authorList>
    </citation>
    <scope>NUCLEOTIDE SEQUENCE</scope>
    <source>
        <strain evidence="3">Sukarami</strain>
    </source>
</reference>
<evidence type="ECO:0000256" key="1">
    <source>
        <dbReference type="SAM" id="MobiDB-lite"/>
    </source>
</evidence>
<evidence type="ECO:0000313" key="4">
    <source>
        <dbReference type="Proteomes" id="UP001059596"/>
    </source>
</evidence>
<protein>
    <submittedName>
        <fullName evidence="3">Uncharacterized protein</fullName>
    </submittedName>
</protein>
<evidence type="ECO:0000256" key="2">
    <source>
        <dbReference type="SAM" id="Phobius"/>
    </source>
</evidence>
<evidence type="ECO:0000313" key="3">
    <source>
        <dbReference type="EMBL" id="KAI8035869.1"/>
    </source>
</evidence>
<feature type="transmembrane region" description="Helical" evidence="2">
    <location>
        <begin position="48"/>
        <end position="69"/>
    </location>
</feature>
<dbReference type="Proteomes" id="UP001059596">
    <property type="component" value="Unassembled WGS sequence"/>
</dbReference>
<gene>
    <name evidence="3" type="ORF">M5D96_011300</name>
</gene>
<name>A0A9Q0BLJ6_9MUSC</name>
<proteinExistence type="predicted"/>
<organism evidence="3 4">
    <name type="scientific">Drosophila gunungcola</name>
    <name type="common">fruit fly</name>
    <dbReference type="NCBI Taxonomy" id="103775"/>
    <lineage>
        <taxon>Eukaryota</taxon>
        <taxon>Metazoa</taxon>
        <taxon>Ecdysozoa</taxon>
        <taxon>Arthropoda</taxon>
        <taxon>Hexapoda</taxon>
        <taxon>Insecta</taxon>
        <taxon>Pterygota</taxon>
        <taxon>Neoptera</taxon>
        <taxon>Endopterygota</taxon>
        <taxon>Diptera</taxon>
        <taxon>Brachycera</taxon>
        <taxon>Muscomorpha</taxon>
        <taxon>Ephydroidea</taxon>
        <taxon>Drosophilidae</taxon>
        <taxon>Drosophila</taxon>
        <taxon>Sophophora</taxon>
    </lineage>
</organism>
<feature type="region of interest" description="Disordered" evidence="1">
    <location>
        <begin position="19"/>
        <end position="40"/>
    </location>
</feature>
<keyword evidence="2" id="KW-0812">Transmembrane</keyword>
<dbReference type="EMBL" id="JAMKOV010000028">
    <property type="protein sequence ID" value="KAI8035869.1"/>
    <property type="molecule type" value="Genomic_DNA"/>
</dbReference>
<dbReference type="AlphaFoldDB" id="A0A9Q0BLJ6"/>
<sequence length="93" mass="10377">MRQSKRSNELWNQYQYQYQNRNRNQNRDQSQGSSEAVRRATMGRNKGVAAGSGAVNCGLLMLLLLLQLVGERLATPSPSSMQAPQKRGKCCCS</sequence>
<keyword evidence="2" id="KW-0472">Membrane</keyword>
<feature type="non-terminal residue" evidence="3">
    <location>
        <position position="93"/>
    </location>
</feature>
<keyword evidence="2" id="KW-1133">Transmembrane helix</keyword>
<keyword evidence="4" id="KW-1185">Reference proteome</keyword>
<accession>A0A9Q0BLJ6</accession>